<dbReference type="RefSeq" id="WP_088916728.1">
    <property type="nucleotide sequence ID" value="NZ_CP018632.1"/>
</dbReference>
<keyword evidence="3" id="KW-1185">Reference proteome</keyword>
<feature type="chain" id="PRO_5016243398" evidence="1">
    <location>
        <begin position="21"/>
        <end position="201"/>
    </location>
</feature>
<keyword evidence="1" id="KW-0732">Signal</keyword>
<dbReference type="AlphaFoldDB" id="A0A2Z2NNF3"/>
<name>A0A2Z2NNF3_9GAMM</name>
<dbReference type="Proteomes" id="UP000250079">
    <property type="component" value="Chromosome"/>
</dbReference>
<protein>
    <submittedName>
        <fullName evidence="2">Outer membrane protein slp</fullName>
    </submittedName>
</protein>
<dbReference type="PANTHER" id="PTHR37530">
    <property type="entry name" value="OUTER MEMBRANE PROTEIN SLP"/>
    <property type="match status" value="1"/>
</dbReference>
<proteinExistence type="predicted"/>
<dbReference type="PANTHER" id="PTHR37530:SF1">
    <property type="entry name" value="OUTER MEMBRANE PROTEIN SLP"/>
    <property type="match status" value="1"/>
</dbReference>
<dbReference type="PROSITE" id="PS51257">
    <property type="entry name" value="PROKAR_LIPOPROTEIN"/>
    <property type="match status" value="1"/>
</dbReference>
<dbReference type="KEGG" id="gai:IMCC3135_05780"/>
<feature type="signal peptide" evidence="1">
    <location>
        <begin position="1"/>
        <end position="20"/>
    </location>
</feature>
<evidence type="ECO:0000313" key="2">
    <source>
        <dbReference type="EMBL" id="ASJ71268.1"/>
    </source>
</evidence>
<sequence length="201" mass="22090">MIRSKTTVAVLVLGSWLASACAISNPAPPAEGGSVTDITVAQARDDEGLALSVDAASSPSVEAASIVRWGGTITRVLNRADNTTLVEIVSRPLYSGGRPIHDDRSDGRFLAEIDEFLDPQIVEAGRDMTVLGGLSERRVGKIGEAEYLFPVVAVQSYKYWKEMVVVPASHFPHWNRYPSYGRNDPLWRDWPFNPDSHPSRR</sequence>
<dbReference type="OrthoDB" id="5295757at2"/>
<dbReference type="InterPro" id="IPR004658">
    <property type="entry name" value="OMP_Slp"/>
</dbReference>
<reference evidence="2 3" key="1">
    <citation type="submission" date="2016-12" db="EMBL/GenBank/DDBJ databases">
        <authorList>
            <person name="Song W.-J."/>
            <person name="Kurnit D.M."/>
        </authorList>
    </citation>
    <scope>NUCLEOTIDE SEQUENCE [LARGE SCALE GENOMIC DNA]</scope>
    <source>
        <strain evidence="2 3">IMCC3135</strain>
    </source>
</reference>
<dbReference type="EMBL" id="CP018632">
    <property type="protein sequence ID" value="ASJ71268.1"/>
    <property type="molecule type" value="Genomic_DNA"/>
</dbReference>
<evidence type="ECO:0000256" key="1">
    <source>
        <dbReference type="SAM" id="SignalP"/>
    </source>
</evidence>
<dbReference type="GO" id="GO:0019867">
    <property type="term" value="C:outer membrane"/>
    <property type="evidence" value="ECO:0007669"/>
    <property type="project" value="InterPro"/>
</dbReference>
<accession>A0A2Z2NNF3</accession>
<organism evidence="2 3">
    <name type="scientific">Granulosicoccus antarcticus IMCC3135</name>
    <dbReference type="NCBI Taxonomy" id="1192854"/>
    <lineage>
        <taxon>Bacteria</taxon>
        <taxon>Pseudomonadati</taxon>
        <taxon>Pseudomonadota</taxon>
        <taxon>Gammaproteobacteria</taxon>
        <taxon>Chromatiales</taxon>
        <taxon>Granulosicoccaceae</taxon>
        <taxon>Granulosicoccus</taxon>
    </lineage>
</organism>
<evidence type="ECO:0000313" key="3">
    <source>
        <dbReference type="Proteomes" id="UP000250079"/>
    </source>
</evidence>
<dbReference type="Pfam" id="PF03843">
    <property type="entry name" value="Slp"/>
    <property type="match status" value="1"/>
</dbReference>
<gene>
    <name evidence="2" type="primary">slp</name>
    <name evidence="2" type="ORF">IMCC3135_05780</name>
</gene>